<dbReference type="Pfam" id="PF12318">
    <property type="entry name" value="FAD-SLDH"/>
    <property type="match status" value="1"/>
</dbReference>
<dbReference type="RefSeq" id="WP_141287724.1">
    <property type="nucleotide sequence ID" value="NZ_BAAAEW010000011.1"/>
</dbReference>
<dbReference type="Proteomes" id="UP001500279">
    <property type="component" value="Unassembled WGS sequence"/>
</dbReference>
<feature type="transmembrane region" description="Helical" evidence="1">
    <location>
        <begin position="20"/>
        <end position="40"/>
    </location>
</feature>
<comment type="caution">
    <text evidence="2">The sequence shown here is derived from an EMBL/GenBank/DDBJ whole genome shotgun (WGS) entry which is preliminary data.</text>
</comment>
<accession>A0ABN1JZ93</accession>
<keyword evidence="1" id="KW-1133">Transmembrane helix</keyword>
<keyword evidence="3" id="KW-1185">Reference proteome</keyword>
<proteinExistence type="predicted"/>
<dbReference type="EMBL" id="BAAAEW010000011">
    <property type="protein sequence ID" value="GAA0750049.1"/>
    <property type="molecule type" value="Genomic_DNA"/>
</dbReference>
<dbReference type="InterPro" id="IPR006311">
    <property type="entry name" value="TAT_signal"/>
</dbReference>
<sequence>MSHSNQDGFEPVPFPISRRALIGGAAVAGAAFALGGAALLGTTNAFAAAAAGADFLRLSEFLTGGKPLEPGLATRYQAALARHDAKFNDSSAALQRYVAEAKETSVDSLLARPDLGEPLRKTITQIVSAWYLGIVGNDADAELISYAQALMYRPTQDVLVIPSYGGGPDSWGQKPVGVVVPSTEKAA</sequence>
<dbReference type="PROSITE" id="PS51318">
    <property type="entry name" value="TAT"/>
    <property type="match status" value="1"/>
</dbReference>
<evidence type="ECO:0008006" key="4">
    <source>
        <dbReference type="Google" id="ProtNLM"/>
    </source>
</evidence>
<keyword evidence="1" id="KW-0472">Membrane</keyword>
<dbReference type="InterPro" id="IPR024651">
    <property type="entry name" value="FAD-SLDH_ssu"/>
</dbReference>
<evidence type="ECO:0000256" key="1">
    <source>
        <dbReference type="SAM" id="Phobius"/>
    </source>
</evidence>
<name>A0ABN1JZ93_9BURK</name>
<gene>
    <name evidence="2" type="ORF">GCM10009107_21260</name>
</gene>
<evidence type="ECO:0000313" key="3">
    <source>
        <dbReference type="Proteomes" id="UP001500279"/>
    </source>
</evidence>
<protein>
    <recommendedName>
        <fullName evidence="4">Sorbitol dehydrogenase</fullName>
    </recommendedName>
</protein>
<organism evidence="2 3">
    <name type="scientific">Ideonella azotifigens</name>
    <dbReference type="NCBI Taxonomy" id="513160"/>
    <lineage>
        <taxon>Bacteria</taxon>
        <taxon>Pseudomonadati</taxon>
        <taxon>Pseudomonadota</taxon>
        <taxon>Betaproteobacteria</taxon>
        <taxon>Burkholderiales</taxon>
        <taxon>Sphaerotilaceae</taxon>
        <taxon>Ideonella</taxon>
    </lineage>
</organism>
<evidence type="ECO:0000313" key="2">
    <source>
        <dbReference type="EMBL" id="GAA0750049.1"/>
    </source>
</evidence>
<reference evidence="2 3" key="1">
    <citation type="journal article" date="2019" name="Int. J. Syst. Evol. Microbiol.">
        <title>The Global Catalogue of Microorganisms (GCM) 10K type strain sequencing project: providing services to taxonomists for standard genome sequencing and annotation.</title>
        <authorList>
            <consortium name="The Broad Institute Genomics Platform"/>
            <consortium name="The Broad Institute Genome Sequencing Center for Infectious Disease"/>
            <person name="Wu L."/>
            <person name="Ma J."/>
        </authorList>
    </citation>
    <scope>NUCLEOTIDE SEQUENCE [LARGE SCALE GENOMIC DNA]</scope>
    <source>
        <strain evidence="2 3">JCM 15503</strain>
    </source>
</reference>
<keyword evidence="1" id="KW-0812">Transmembrane</keyword>